<dbReference type="InterPro" id="IPR036390">
    <property type="entry name" value="WH_DNA-bd_sf"/>
</dbReference>
<dbReference type="GO" id="GO:0003677">
    <property type="term" value="F:DNA binding"/>
    <property type="evidence" value="ECO:0007669"/>
    <property type="project" value="UniProtKB-KW"/>
</dbReference>
<evidence type="ECO:0000256" key="3">
    <source>
        <dbReference type="ARBA" id="ARBA00023163"/>
    </source>
</evidence>
<gene>
    <name evidence="5" type="ORF">E3O19_16650</name>
</gene>
<evidence type="ECO:0000313" key="5">
    <source>
        <dbReference type="EMBL" id="TFC09694.1"/>
    </source>
</evidence>
<dbReference type="Pfam" id="PF00392">
    <property type="entry name" value="GntR"/>
    <property type="match status" value="1"/>
</dbReference>
<evidence type="ECO:0000256" key="2">
    <source>
        <dbReference type="ARBA" id="ARBA00023125"/>
    </source>
</evidence>
<evidence type="ECO:0000256" key="1">
    <source>
        <dbReference type="ARBA" id="ARBA00023015"/>
    </source>
</evidence>
<evidence type="ECO:0000313" key="6">
    <source>
        <dbReference type="Proteomes" id="UP000298412"/>
    </source>
</evidence>
<dbReference type="Gene3D" id="1.10.10.10">
    <property type="entry name" value="Winged helix-like DNA-binding domain superfamily/Winged helix DNA-binding domain"/>
    <property type="match status" value="1"/>
</dbReference>
<keyword evidence="6" id="KW-1185">Reference proteome</keyword>
<keyword evidence="1" id="KW-0805">Transcription regulation</keyword>
<dbReference type="EMBL" id="SOFP01000081">
    <property type="protein sequence ID" value="TFC09694.1"/>
    <property type="molecule type" value="Genomic_DNA"/>
</dbReference>
<dbReference type="OrthoDB" id="4307011at2"/>
<accession>A0A4R8WKS2</accession>
<dbReference type="SUPFAM" id="SSF46785">
    <property type="entry name" value="Winged helix' DNA-binding domain"/>
    <property type="match status" value="1"/>
</dbReference>
<dbReference type="Proteomes" id="UP000298412">
    <property type="component" value="Unassembled WGS sequence"/>
</dbReference>
<proteinExistence type="predicted"/>
<dbReference type="InterPro" id="IPR000524">
    <property type="entry name" value="Tscrpt_reg_HTH_GntR"/>
</dbReference>
<dbReference type="AlphaFoldDB" id="A0A4R8WKS2"/>
<comment type="caution">
    <text evidence="5">The sequence shown here is derived from an EMBL/GenBank/DDBJ whole genome shotgun (WGS) entry which is preliminary data.</text>
</comment>
<organism evidence="5 6">
    <name type="scientific">Cryobacterium algoritolerans</name>
    <dbReference type="NCBI Taxonomy" id="1259184"/>
    <lineage>
        <taxon>Bacteria</taxon>
        <taxon>Bacillati</taxon>
        <taxon>Actinomycetota</taxon>
        <taxon>Actinomycetes</taxon>
        <taxon>Micrococcales</taxon>
        <taxon>Microbacteriaceae</taxon>
        <taxon>Cryobacterium</taxon>
    </lineage>
</organism>
<keyword evidence="3" id="KW-0804">Transcription</keyword>
<evidence type="ECO:0000259" key="4">
    <source>
        <dbReference type="PROSITE" id="PS50949"/>
    </source>
</evidence>
<dbReference type="PANTHER" id="PTHR38445:SF9">
    <property type="entry name" value="HTH-TYPE TRANSCRIPTIONAL REPRESSOR YTRA"/>
    <property type="match status" value="1"/>
</dbReference>
<dbReference type="PROSITE" id="PS50949">
    <property type="entry name" value="HTH_GNTR"/>
    <property type="match status" value="1"/>
</dbReference>
<reference evidence="5 6" key="1">
    <citation type="submission" date="2019-03" db="EMBL/GenBank/DDBJ databases">
        <title>Genomics of glacier-inhabiting Cryobacterium strains.</title>
        <authorList>
            <person name="Liu Q."/>
            <person name="Xin Y.-H."/>
        </authorList>
    </citation>
    <scope>NUCLEOTIDE SEQUENCE [LARGE SCALE GENOMIC DNA]</scope>
    <source>
        <strain evidence="5 6">MDT1-3</strain>
    </source>
</reference>
<protein>
    <submittedName>
        <fullName evidence="5">GntR family transcriptional regulator</fullName>
    </submittedName>
</protein>
<dbReference type="GO" id="GO:0003700">
    <property type="term" value="F:DNA-binding transcription factor activity"/>
    <property type="evidence" value="ECO:0007669"/>
    <property type="project" value="InterPro"/>
</dbReference>
<dbReference type="SMART" id="SM00345">
    <property type="entry name" value="HTH_GNTR"/>
    <property type="match status" value="1"/>
</dbReference>
<dbReference type="InterPro" id="IPR036388">
    <property type="entry name" value="WH-like_DNA-bd_sf"/>
</dbReference>
<sequence>MILMLDPHSPTPPFEQLRMQVIEGVSSGTFAPGDKLPTVRRLAEDLGLAANTVARAYRELEHDKVIETRGRLGSFIAATGDATHKQAQLAAIAYTERVRALGLGEAEALGIVAVALGIRP</sequence>
<feature type="domain" description="HTH gntR-type" evidence="4">
    <location>
        <begin position="11"/>
        <end position="79"/>
    </location>
</feature>
<dbReference type="RefSeq" id="WP_134569418.1">
    <property type="nucleotide sequence ID" value="NZ_SOFP01000081.1"/>
</dbReference>
<dbReference type="PANTHER" id="PTHR38445">
    <property type="entry name" value="HTH-TYPE TRANSCRIPTIONAL REPRESSOR YTRA"/>
    <property type="match status" value="1"/>
</dbReference>
<dbReference type="CDD" id="cd07377">
    <property type="entry name" value="WHTH_GntR"/>
    <property type="match status" value="1"/>
</dbReference>
<name>A0A4R8WKS2_9MICO</name>
<keyword evidence="2" id="KW-0238">DNA-binding</keyword>